<dbReference type="PROSITE" id="PS01032">
    <property type="entry name" value="PPM_1"/>
    <property type="match status" value="1"/>
</dbReference>
<accession>A0A7R8UNC3</accession>
<evidence type="ECO:0000256" key="13">
    <source>
        <dbReference type="ARBA" id="ARBA00023136"/>
    </source>
</evidence>
<comment type="similarity">
    <text evidence="5 16">Belongs to the PP2C family.</text>
</comment>
<evidence type="ECO:0000256" key="11">
    <source>
        <dbReference type="ARBA" id="ARBA00022842"/>
    </source>
</evidence>
<sequence length="369" mass="41467">MGGFLDKPKTVKHNEHGEGNGLTYGVGSMQGWRCEMEDAHYARTGLGEKFEEWSFFAVFDGHAGCKVSEHCAKHLLQYIIDTDEFKNGDYVKGIRTGFLRIDEIMRELPELTADAEKCGGTTAVCTFVSDKHIYIANCGDSRAVLCRNGVPVFATQDHKPVLPKEKERICRAGGNVMIQRVNGSLAVSRALGDYDFKNVKEKGQCEQLVSPEPEIFCEERDESDEFLVLACDGIWDVMTNEDVCSFIHSRLKITNDLEFISNQVIDTCLHKGSRDNMSIIIIAFSGAPKPSPEAIEEDRLLEQHIESIIREELVCKQINEYAELLEALHLREIEGLPPGGGLQSKYEVIEKTFKEIWPNLAYQCESPTH</sequence>
<dbReference type="GO" id="GO:0016020">
    <property type="term" value="C:membrane"/>
    <property type="evidence" value="ECO:0007669"/>
    <property type="project" value="UniProtKB-SubCell"/>
</dbReference>
<evidence type="ECO:0000256" key="15">
    <source>
        <dbReference type="ARBA" id="ARBA00023288"/>
    </source>
</evidence>
<dbReference type="GO" id="GO:0030145">
    <property type="term" value="F:manganese ion binding"/>
    <property type="evidence" value="ECO:0007669"/>
    <property type="project" value="InterPro"/>
</dbReference>
<dbReference type="Pfam" id="PF00481">
    <property type="entry name" value="PP2C"/>
    <property type="match status" value="1"/>
</dbReference>
<comment type="cofactor">
    <cofactor evidence="2">
        <name>Mg(2+)</name>
        <dbReference type="ChEBI" id="CHEBI:18420"/>
    </cofactor>
</comment>
<evidence type="ECO:0000256" key="6">
    <source>
        <dbReference type="ARBA" id="ARBA00022490"/>
    </source>
</evidence>
<keyword evidence="11" id="KW-0460">Magnesium</keyword>
<dbReference type="GO" id="GO:0005829">
    <property type="term" value="C:cytosol"/>
    <property type="evidence" value="ECO:0007669"/>
    <property type="project" value="UniProtKB-SubCell"/>
</dbReference>
<dbReference type="InterPro" id="IPR036580">
    <property type="entry name" value="PP2C_C_sf"/>
</dbReference>
<name>A0A7R8UNC3_HERIL</name>
<dbReference type="PROSITE" id="PS51746">
    <property type="entry name" value="PPM_2"/>
    <property type="match status" value="1"/>
</dbReference>
<dbReference type="Proteomes" id="UP000594454">
    <property type="component" value="Chromosome 3"/>
</dbReference>
<dbReference type="FunCoup" id="A0A7R8UNC3">
    <property type="interactions" value="2241"/>
</dbReference>
<evidence type="ECO:0000259" key="17">
    <source>
        <dbReference type="PROSITE" id="PS51746"/>
    </source>
</evidence>
<dbReference type="InterPro" id="IPR001932">
    <property type="entry name" value="PPM-type_phosphatase-like_dom"/>
</dbReference>
<proteinExistence type="inferred from homology"/>
<protein>
    <recommendedName>
        <fullName evidence="17">PPM-type phosphatase domain-containing protein</fullName>
    </recommendedName>
</protein>
<evidence type="ECO:0000256" key="3">
    <source>
        <dbReference type="ARBA" id="ARBA00004514"/>
    </source>
</evidence>
<comment type="cofactor">
    <cofactor evidence="1">
        <name>Mn(2+)</name>
        <dbReference type="ChEBI" id="CHEBI:29035"/>
    </cofactor>
</comment>
<evidence type="ECO:0000256" key="2">
    <source>
        <dbReference type="ARBA" id="ARBA00001946"/>
    </source>
</evidence>
<keyword evidence="6" id="KW-0963">Cytoplasm</keyword>
<keyword evidence="7" id="KW-0597">Phosphoprotein</keyword>
<keyword evidence="19" id="KW-1185">Reference proteome</keyword>
<dbReference type="OrthoDB" id="10264738at2759"/>
<dbReference type="CDD" id="cd00143">
    <property type="entry name" value="PP2Cc"/>
    <property type="match status" value="1"/>
</dbReference>
<evidence type="ECO:0000313" key="18">
    <source>
        <dbReference type="EMBL" id="CAD7084036.1"/>
    </source>
</evidence>
<dbReference type="InterPro" id="IPR012911">
    <property type="entry name" value="PP2C_C"/>
</dbReference>
<dbReference type="GO" id="GO:0000287">
    <property type="term" value="F:magnesium ion binding"/>
    <property type="evidence" value="ECO:0007669"/>
    <property type="project" value="InterPro"/>
</dbReference>
<evidence type="ECO:0000256" key="8">
    <source>
        <dbReference type="ARBA" id="ARBA00022707"/>
    </source>
</evidence>
<dbReference type="InterPro" id="IPR000222">
    <property type="entry name" value="PP2C_BS"/>
</dbReference>
<keyword evidence="15" id="KW-0449">Lipoprotein</keyword>
<keyword evidence="8" id="KW-0519">Myristate</keyword>
<evidence type="ECO:0000256" key="10">
    <source>
        <dbReference type="ARBA" id="ARBA00022801"/>
    </source>
</evidence>
<dbReference type="FunFam" id="3.60.40.10:FF:000001">
    <property type="entry name" value="protein phosphatase 1B isoform X1"/>
    <property type="match status" value="1"/>
</dbReference>
<dbReference type="Gene3D" id="3.60.40.10">
    <property type="entry name" value="PPM-type phosphatase domain"/>
    <property type="match status" value="1"/>
</dbReference>
<reference evidence="18 19" key="1">
    <citation type="submission" date="2020-11" db="EMBL/GenBank/DDBJ databases">
        <authorList>
            <person name="Wallbank WR R."/>
            <person name="Pardo Diaz C."/>
            <person name="Kozak K."/>
            <person name="Martin S."/>
            <person name="Jiggins C."/>
            <person name="Moest M."/>
            <person name="Warren A I."/>
            <person name="Generalovic N T."/>
            <person name="Byers J.R.P. K."/>
            <person name="Montejo-Kovacevich G."/>
            <person name="Yen C E."/>
        </authorList>
    </citation>
    <scope>NUCLEOTIDE SEQUENCE [LARGE SCALE GENOMIC DNA]</scope>
</reference>
<evidence type="ECO:0000256" key="12">
    <source>
        <dbReference type="ARBA" id="ARBA00022912"/>
    </source>
</evidence>
<dbReference type="Pfam" id="PF07830">
    <property type="entry name" value="PP2C_C"/>
    <property type="match status" value="1"/>
</dbReference>
<evidence type="ECO:0000256" key="4">
    <source>
        <dbReference type="ARBA" id="ARBA00004635"/>
    </source>
</evidence>
<evidence type="ECO:0000313" key="19">
    <source>
        <dbReference type="Proteomes" id="UP000594454"/>
    </source>
</evidence>
<dbReference type="Gene3D" id="1.10.10.430">
    <property type="entry name" value="Phosphatase 2C, C-terminal domain suprefamily"/>
    <property type="match status" value="1"/>
</dbReference>
<dbReference type="EMBL" id="LR899011">
    <property type="protein sequence ID" value="CAD7084036.1"/>
    <property type="molecule type" value="Genomic_DNA"/>
</dbReference>
<organism evidence="18 19">
    <name type="scientific">Hermetia illucens</name>
    <name type="common">Black soldier fly</name>
    <dbReference type="NCBI Taxonomy" id="343691"/>
    <lineage>
        <taxon>Eukaryota</taxon>
        <taxon>Metazoa</taxon>
        <taxon>Ecdysozoa</taxon>
        <taxon>Arthropoda</taxon>
        <taxon>Hexapoda</taxon>
        <taxon>Insecta</taxon>
        <taxon>Pterygota</taxon>
        <taxon>Neoptera</taxon>
        <taxon>Endopterygota</taxon>
        <taxon>Diptera</taxon>
        <taxon>Brachycera</taxon>
        <taxon>Stratiomyomorpha</taxon>
        <taxon>Stratiomyidae</taxon>
        <taxon>Hermetiinae</taxon>
        <taxon>Hermetia</taxon>
    </lineage>
</organism>
<comment type="subcellular location">
    <subcellularLocation>
        <location evidence="3">Cytoplasm</location>
        <location evidence="3">Cytosol</location>
    </subcellularLocation>
    <subcellularLocation>
        <location evidence="4">Membrane</location>
        <topology evidence="4">Lipid-anchor</topology>
    </subcellularLocation>
</comment>
<evidence type="ECO:0000256" key="5">
    <source>
        <dbReference type="ARBA" id="ARBA00006702"/>
    </source>
</evidence>
<keyword evidence="14" id="KW-0464">Manganese</keyword>
<dbReference type="InParanoid" id="A0A7R8UNC3"/>
<dbReference type="SUPFAM" id="SSF81606">
    <property type="entry name" value="PP2C-like"/>
    <property type="match status" value="1"/>
</dbReference>
<evidence type="ECO:0000256" key="7">
    <source>
        <dbReference type="ARBA" id="ARBA00022553"/>
    </source>
</evidence>
<evidence type="ECO:0000256" key="1">
    <source>
        <dbReference type="ARBA" id="ARBA00001936"/>
    </source>
</evidence>
<gene>
    <name evidence="18" type="ORF">HERILL_LOCUS6954</name>
</gene>
<dbReference type="PANTHER" id="PTHR47992">
    <property type="entry name" value="PROTEIN PHOSPHATASE"/>
    <property type="match status" value="1"/>
</dbReference>
<keyword evidence="12 16" id="KW-0904">Protein phosphatase</keyword>
<dbReference type="OMA" id="MQGYRMT"/>
<dbReference type="SUPFAM" id="SSF81601">
    <property type="entry name" value="Protein serine/threonine phosphatase 2C, C-terminal domain"/>
    <property type="match status" value="1"/>
</dbReference>
<dbReference type="GO" id="GO:0004722">
    <property type="term" value="F:protein serine/threonine phosphatase activity"/>
    <property type="evidence" value="ECO:0007669"/>
    <property type="project" value="InterPro"/>
</dbReference>
<evidence type="ECO:0000256" key="16">
    <source>
        <dbReference type="RuleBase" id="RU003465"/>
    </source>
</evidence>
<dbReference type="SMART" id="SM00332">
    <property type="entry name" value="PP2Cc"/>
    <property type="match status" value="1"/>
</dbReference>
<keyword evidence="9" id="KW-0479">Metal-binding</keyword>
<feature type="domain" description="PPM-type phosphatase" evidence="17">
    <location>
        <begin position="23"/>
        <end position="284"/>
    </location>
</feature>
<evidence type="ECO:0000256" key="9">
    <source>
        <dbReference type="ARBA" id="ARBA00022723"/>
    </source>
</evidence>
<evidence type="ECO:0000256" key="14">
    <source>
        <dbReference type="ARBA" id="ARBA00023211"/>
    </source>
</evidence>
<dbReference type="InterPro" id="IPR015655">
    <property type="entry name" value="PP2C"/>
</dbReference>
<dbReference type="InterPro" id="IPR036457">
    <property type="entry name" value="PPM-type-like_dom_sf"/>
</dbReference>
<keyword evidence="13" id="KW-0472">Membrane</keyword>
<dbReference type="AlphaFoldDB" id="A0A7R8UNC3"/>
<keyword evidence="10 16" id="KW-0378">Hydrolase</keyword>